<name>A0A2K0U5F3_TRIHA</name>
<sequence length="91" mass="9855">MATPGDSNFMMSDGLAPQRRPGGFPSSSSTRPRGPPSENMGTPRDDYGDADGFADDQLPRSSRIPDAASIPKVEDRIGMLVQEHFEGFIEK</sequence>
<evidence type="ECO:0000256" key="1">
    <source>
        <dbReference type="SAM" id="MobiDB-lite"/>
    </source>
</evidence>
<accession>A0A2K0U5F3</accession>
<feature type="region of interest" description="Disordered" evidence="1">
    <location>
        <begin position="1"/>
        <end position="69"/>
    </location>
</feature>
<comment type="caution">
    <text evidence="2">The sequence shown here is derived from an EMBL/GenBank/DDBJ whole genome shotgun (WGS) entry which is preliminary data.</text>
</comment>
<proteinExistence type="predicted"/>
<organism evidence="2 3">
    <name type="scientific">Trichoderma harzianum</name>
    <name type="common">Hypocrea lixii</name>
    <dbReference type="NCBI Taxonomy" id="5544"/>
    <lineage>
        <taxon>Eukaryota</taxon>
        <taxon>Fungi</taxon>
        <taxon>Dikarya</taxon>
        <taxon>Ascomycota</taxon>
        <taxon>Pezizomycotina</taxon>
        <taxon>Sordariomycetes</taxon>
        <taxon>Hypocreomycetidae</taxon>
        <taxon>Hypocreales</taxon>
        <taxon>Hypocreaceae</taxon>
        <taxon>Trichoderma</taxon>
    </lineage>
</organism>
<gene>
    <name evidence="2" type="ORF">THARTR1_06533</name>
</gene>
<evidence type="ECO:0000313" key="2">
    <source>
        <dbReference type="EMBL" id="PNP53018.1"/>
    </source>
</evidence>
<reference evidence="2 3" key="1">
    <citation type="submission" date="2017-02" db="EMBL/GenBank/DDBJ databases">
        <title>Genomes of Trichoderma spp. with biocontrol activity.</title>
        <authorList>
            <person name="Gardiner D."/>
            <person name="Kazan K."/>
            <person name="Vos C."/>
            <person name="Harvey P."/>
        </authorList>
    </citation>
    <scope>NUCLEOTIDE SEQUENCE [LARGE SCALE GENOMIC DNA]</scope>
    <source>
        <strain evidence="2 3">Tr1</strain>
    </source>
</reference>
<evidence type="ECO:0000313" key="3">
    <source>
        <dbReference type="Proteomes" id="UP000236290"/>
    </source>
</evidence>
<dbReference type="EMBL" id="MTYI01000089">
    <property type="protein sequence ID" value="PNP53018.1"/>
    <property type="molecule type" value="Genomic_DNA"/>
</dbReference>
<protein>
    <submittedName>
        <fullName evidence="2">Uncharacterized protein</fullName>
    </submittedName>
</protein>
<feature type="compositionally biased region" description="Polar residues" evidence="1">
    <location>
        <begin position="1"/>
        <end position="10"/>
    </location>
</feature>
<feature type="compositionally biased region" description="Low complexity" evidence="1">
    <location>
        <begin position="19"/>
        <end position="32"/>
    </location>
</feature>
<dbReference type="AlphaFoldDB" id="A0A2K0U5F3"/>
<dbReference type="Proteomes" id="UP000236290">
    <property type="component" value="Unassembled WGS sequence"/>
</dbReference>